<protein>
    <submittedName>
        <fullName evidence="1">Uncharacterized protein</fullName>
    </submittedName>
</protein>
<dbReference type="PANTHER" id="PTHR11199:SF0">
    <property type="entry name" value="LD34181P-RELATED"/>
    <property type="match status" value="1"/>
</dbReference>
<evidence type="ECO:0000313" key="1">
    <source>
        <dbReference type="EMBL" id="KOO36045.1"/>
    </source>
</evidence>
<dbReference type="GO" id="GO:0003682">
    <property type="term" value="F:chromatin binding"/>
    <property type="evidence" value="ECO:0007669"/>
    <property type="project" value="TreeGrafter"/>
</dbReference>
<name>A0A0M0KB36_9EUKA</name>
<dbReference type="OrthoDB" id="498590at2759"/>
<reference evidence="2" key="1">
    <citation type="journal article" date="2015" name="PLoS Genet.">
        <title>Genome Sequence and Transcriptome Analyses of Chrysochromulina tobin: Metabolic Tools for Enhanced Algal Fitness in the Prominent Order Prymnesiales (Haptophyceae).</title>
        <authorList>
            <person name="Hovde B.T."/>
            <person name="Deodato C.R."/>
            <person name="Hunsperger H.M."/>
            <person name="Ryken S.A."/>
            <person name="Yost W."/>
            <person name="Jha R.K."/>
            <person name="Patterson J."/>
            <person name="Monnat R.J. Jr."/>
            <person name="Barlow S.B."/>
            <person name="Starkenburg S.R."/>
            <person name="Cattolico R.A."/>
        </authorList>
    </citation>
    <scope>NUCLEOTIDE SEQUENCE</scope>
    <source>
        <strain evidence="2">CCMP291</strain>
    </source>
</reference>
<dbReference type="GO" id="GO:0008278">
    <property type="term" value="C:cohesin complex"/>
    <property type="evidence" value="ECO:0007669"/>
    <property type="project" value="TreeGrafter"/>
</dbReference>
<keyword evidence="2" id="KW-1185">Reference proteome</keyword>
<proteinExistence type="predicted"/>
<dbReference type="GO" id="GO:0000785">
    <property type="term" value="C:chromatin"/>
    <property type="evidence" value="ECO:0007669"/>
    <property type="project" value="TreeGrafter"/>
</dbReference>
<organism evidence="1 2">
    <name type="scientific">Chrysochromulina tobinii</name>
    <dbReference type="NCBI Taxonomy" id="1460289"/>
    <lineage>
        <taxon>Eukaryota</taxon>
        <taxon>Haptista</taxon>
        <taxon>Haptophyta</taxon>
        <taxon>Prymnesiophyceae</taxon>
        <taxon>Prymnesiales</taxon>
        <taxon>Chrysochromulinaceae</taxon>
        <taxon>Chrysochromulina</taxon>
    </lineage>
</organism>
<dbReference type="PANTHER" id="PTHR11199">
    <property type="entry name" value="STROMAL ANTIGEN"/>
    <property type="match status" value="1"/>
</dbReference>
<accession>A0A0M0KB36</accession>
<gene>
    <name evidence="1" type="ORF">Ctob_016437</name>
</gene>
<dbReference type="Proteomes" id="UP000037460">
    <property type="component" value="Unassembled WGS sequence"/>
</dbReference>
<comment type="caution">
    <text evidence="1">The sequence shown here is derived from an EMBL/GenBank/DDBJ whole genome shotgun (WGS) entry which is preliminary data.</text>
</comment>
<dbReference type="AlphaFoldDB" id="A0A0M0KB36"/>
<evidence type="ECO:0000313" key="2">
    <source>
        <dbReference type="Proteomes" id="UP000037460"/>
    </source>
</evidence>
<dbReference type="InterPro" id="IPR039662">
    <property type="entry name" value="Cohesin_Scc3/SA"/>
</dbReference>
<dbReference type="EMBL" id="JWZX01000652">
    <property type="protein sequence ID" value="KOO36045.1"/>
    <property type="molecule type" value="Genomic_DNA"/>
</dbReference>
<dbReference type="GO" id="GO:0005634">
    <property type="term" value="C:nucleus"/>
    <property type="evidence" value="ECO:0007669"/>
    <property type="project" value="TreeGrafter"/>
</dbReference>
<dbReference type="GO" id="GO:0007062">
    <property type="term" value="P:sister chromatid cohesion"/>
    <property type="evidence" value="ECO:0007669"/>
    <property type="project" value="TreeGrafter"/>
</dbReference>
<feature type="non-terminal residue" evidence="1">
    <location>
        <position position="1"/>
    </location>
</feature>
<sequence>VRLASLQALGLVYEAFDEIKDLTPIRHFTERFETRLLSMFKDVDDSVAVEAIRLVTRLQACHRPERF</sequence>